<evidence type="ECO:0000256" key="3">
    <source>
        <dbReference type="ARBA" id="ARBA00023125"/>
    </source>
</evidence>
<reference evidence="8 9" key="1">
    <citation type="submission" date="2024-12" db="EMBL/GenBank/DDBJ databases">
        <title>The unique morphological basis and parallel evolutionary history of personate flowers in Penstemon.</title>
        <authorList>
            <person name="Depatie T.H."/>
            <person name="Wessinger C.A."/>
        </authorList>
    </citation>
    <scope>NUCLEOTIDE SEQUENCE [LARGE SCALE GENOMIC DNA]</scope>
    <source>
        <strain evidence="8">WTNN_2</strain>
        <tissue evidence="8">Leaf</tissue>
    </source>
</reference>
<dbReference type="Proteomes" id="UP001634393">
    <property type="component" value="Unassembled WGS sequence"/>
</dbReference>
<feature type="region of interest" description="Disordered" evidence="6">
    <location>
        <begin position="93"/>
        <end position="113"/>
    </location>
</feature>
<dbReference type="PROSITE" id="PS50066">
    <property type="entry name" value="MADS_BOX_2"/>
    <property type="match status" value="1"/>
</dbReference>
<dbReference type="GO" id="GO:0003677">
    <property type="term" value="F:DNA binding"/>
    <property type="evidence" value="ECO:0007669"/>
    <property type="project" value="UniProtKB-KW"/>
</dbReference>
<dbReference type="InterPro" id="IPR002100">
    <property type="entry name" value="TF_MADSbox"/>
</dbReference>
<dbReference type="Gene3D" id="3.40.1810.10">
    <property type="entry name" value="Transcription factor, MADS-box"/>
    <property type="match status" value="1"/>
</dbReference>
<dbReference type="PANTHER" id="PTHR11945:SF776">
    <property type="entry name" value="AGAMOUS-LIKE 50-RELATED"/>
    <property type="match status" value="1"/>
</dbReference>
<comment type="subcellular location">
    <subcellularLocation>
        <location evidence="1">Nucleus</location>
    </subcellularLocation>
</comment>
<evidence type="ECO:0000313" key="9">
    <source>
        <dbReference type="Proteomes" id="UP001634393"/>
    </source>
</evidence>
<organism evidence="8 9">
    <name type="scientific">Penstemon smallii</name>
    <dbReference type="NCBI Taxonomy" id="265156"/>
    <lineage>
        <taxon>Eukaryota</taxon>
        <taxon>Viridiplantae</taxon>
        <taxon>Streptophyta</taxon>
        <taxon>Embryophyta</taxon>
        <taxon>Tracheophyta</taxon>
        <taxon>Spermatophyta</taxon>
        <taxon>Magnoliopsida</taxon>
        <taxon>eudicotyledons</taxon>
        <taxon>Gunneridae</taxon>
        <taxon>Pentapetalae</taxon>
        <taxon>asterids</taxon>
        <taxon>lamiids</taxon>
        <taxon>Lamiales</taxon>
        <taxon>Plantaginaceae</taxon>
        <taxon>Cheloneae</taxon>
        <taxon>Penstemon</taxon>
    </lineage>
</organism>
<feature type="domain" description="MADS-box" evidence="7">
    <location>
        <begin position="7"/>
        <end position="54"/>
    </location>
</feature>
<keyword evidence="5" id="KW-0539">Nucleus</keyword>
<dbReference type="SMART" id="SM00432">
    <property type="entry name" value="MADS"/>
    <property type="match status" value="1"/>
</dbReference>
<comment type="caution">
    <text evidence="8">The sequence shown here is derived from an EMBL/GenBank/DDBJ whole genome shotgun (WGS) entry which is preliminary data.</text>
</comment>
<dbReference type="InterPro" id="IPR036879">
    <property type="entry name" value="TF_MADSbox_sf"/>
</dbReference>
<proteinExistence type="predicted"/>
<evidence type="ECO:0000256" key="4">
    <source>
        <dbReference type="ARBA" id="ARBA00023163"/>
    </source>
</evidence>
<keyword evidence="3" id="KW-0238">DNA-binding</keyword>
<dbReference type="GO" id="GO:0005634">
    <property type="term" value="C:nucleus"/>
    <property type="evidence" value="ECO:0007669"/>
    <property type="project" value="UniProtKB-SubCell"/>
</dbReference>
<evidence type="ECO:0000259" key="7">
    <source>
        <dbReference type="PROSITE" id="PS50066"/>
    </source>
</evidence>
<dbReference type="PRINTS" id="PR00404">
    <property type="entry name" value="MADSDOMAIN"/>
</dbReference>
<keyword evidence="2" id="KW-0805">Transcription regulation</keyword>
<evidence type="ECO:0000256" key="1">
    <source>
        <dbReference type="ARBA" id="ARBA00004123"/>
    </source>
</evidence>
<dbReference type="Pfam" id="PF00319">
    <property type="entry name" value="SRF-TF"/>
    <property type="match status" value="1"/>
</dbReference>
<gene>
    <name evidence="8" type="ORF">ACJIZ3_023079</name>
</gene>
<sequence length="113" mass="13078">MTNRQSRGRQRIPMKRIENRDSLHASFSKRRLGIYKKVSELCTLCGVDIGLIIFHLKAFLIHSFLQQWKQVEELKNWLEYCLSQSSIRMEQLKKEASSSSTLPLENVPARGGS</sequence>
<keyword evidence="9" id="KW-1185">Reference proteome</keyword>
<evidence type="ECO:0000256" key="6">
    <source>
        <dbReference type="SAM" id="MobiDB-lite"/>
    </source>
</evidence>
<keyword evidence="4" id="KW-0804">Transcription</keyword>
<evidence type="ECO:0000256" key="2">
    <source>
        <dbReference type="ARBA" id="ARBA00023015"/>
    </source>
</evidence>
<dbReference type="PANTHER" id="PTHR11945">
    <property type="entry name" value="MADS BOX PROTEIN"/>
    <property type="match status" value="1"/>
</dbReference>
<dbReference type="AlphaFoldDB" id="A0ABD3TQZ4"/>
<dbReference type="SUPFAM" id="SSF55455">
    <property type="entry name" value="SRF-like"/>
    <property type="match status" value="1"/>
</dbReference>
<protein>
    <recommendedName>
        <fullName evidence="7">MADS-box domain-containing protein</fullName>
    </recommendedName>
</protein>
<accession>A0ABD3TQZ4</accession>
<evidence type="ECO:0000313" key="8">
    <source>
        <dbReference type="EMBL" id="KAL3838488.1"/>
    </source>
</evidence>
<dbReference type="CDD" id="cd00120">
    <property type="entry name" value="MADS"/>
    <property type="match status" value="1"/>
</dbReference>
<evidence type="ECO:0000256" key="5">
    <source>
        <dbReference type="ARBA" id="ARBA00023242"/>
    </source>
</evidence>
<dbReference type="EMBL" id="JBJXBP010000003">
    <property type="protein sequence ID" value="KAL3838488.1"/>
    <property type="molecule type" value="Genomic_DNA"/>
</dbReference>
<name>A0ABD3TQZ4_9LAMI</name>